<dbReference type="GO" id="GO:0016301">
    <property type="term" value="F:kinase activity"/>
    <property type="evidence" value="ECO:0007669"/>
    <property type="project" value="UniProtKB-KW"/>
</dbReference>
<name>A0A7C9IMC1_9RHOB</name>
<reference evidence="2 3" key="1">
    <citation type="submission" date="2019-12" db="EMBL/GenBank/DDBJ databases">
        <authorList>
            <person name="Lee S.D."/>
        </authorList>
    </citation>
    <scope>NUCLEOTIDE SEQUENCE [LARGE SCALE GENOMIC DNA]</scope>
    <source>
        <strain evidence="2 3">GH1-50</strain>
    </source>
</reference>
<dbReference type="EMBL" id="WUPT01000001">
    <property type="protein sequence ID" value="MXQ06590.1"/>
    <property type="molecule type" value="Genomic_DNA"/>
</dbReference>
<comment type="caution">
    <text evidence="2">The sequence shown here is derived from an EMBL/GenBank/DDBJ whole genome shotgun (WGS) entry which is preliminary data.</text>
</comment>
<evidence type="ECO:0000259" key="1">
    <source>
        <dbReference type="Pfam" id="PF00485"/>
    </source>
</evidence>
<dbReference type="RefSeq" id="WP_160762520.1">
    <property type="nucleotide sequence ID" value="NZ_WUPT01000001.1"/>
</dbReference>
<keyword evidence="2" id="KW-0808">Transferase</keyword>
<evidence type="ECO:0000313" key="2">
    <source>
        <dbReference type="EMBL" id="MXQ06590.1"/>
    </source>
</evidence>
<evidence type="ECO:0000313" key="3">
    <source>
        <dbReference type="Proteomes" id="UP000480350"/>
    </source>
</evidence>
<proteinExistence type="predicted"/>
<dbReference type="AlphaFoldDB" id="A0A7C9IMC1"/>
<dbReference type="PANTHER" id="PTHR10285">
    <property type="entry name" value="URIDINE KINASE"/>
    <property type="match status" value="1"/>
</dbReference>
<accession>A0A7C9IMC1</accession>
<reference evidence="2 3" key="2">
    <citation type="submission" date="2020-03" db="EMBL/GenBank/DDBJ databases">
        <title>Kangsaoukella pontilimi gen. nov., sp. nov., a new member of the family Rhodobacteraceae isolated from a tidal mudflat.</title>
        <authorList>
            <person name="Kim I.S."/>
        </authorList>
    </citation>
    <scope>NUCLEOTIDE SEQUENCE [LARGE SCALE GENOMIC DNA]</scope>
    <source>
        <strain evidence="2 3">GH1-50</strain>
    </source>
</reference>
<gene>
    <name evidence="2" type="ORF">GQ651_01895</name>
</gene>
<dbReference type="InterPro" id="IPR027417">
    <property type="entry name" value="P-loop_NTPase"/>
</dbReference>
<dbReference type="NCBIfam" id="NF006746">
    <property type="entry name" value="PRK09270.1-5"/>
    <property type="match status" value="1"/>
</dbReference>
<dbReference type="SUPFAM" id="SSF52540">
    <property type="entry name" value="P-loop containing nucleoside triphosphate hydrolases"/>
    <property type="match status" value="1"/>
</dbReference>
<dbReference type="Proteomes" id="UP000480350">
    <property type="component" value="Unassembled WGS sequence"/>
</dbReference>
<dbReference type="Gene3D" id="3.40.50.300">
    <property type="entry name" value="P-loop containing nucleotide triphosphate hydrolases"/>
    <property type="match status" value="1"/>
</dbReference>
<feature type="domain" description="Phosphoribulokinase/uridine kinase" evidence="1">
    <location>
        <begin position="31"/>
        <end position="174"/>
    </location>
</feature>
<keyword evidence="3" id="KW-1185">Reference proteome</keyword>
<dbReference type="InterPro" id="IPR006083">
    <property type="entry name" value="PRK/URK"/>
</dbReference>
<dbReference type="Pfam" id="PF00485">
    <property type="entry name" value="PRK"/>
    <property type="match status" value="1"/>
</dbReference>
<sequence>MPPPEPSSFGLPDGLLDRVLALDTGARRRLVAIAGTPAGGKSTLAAALTDALVAKGVRAANVPMDGFHLDNRLLDERGLRARKGAPETFDGAGFVALMRRLRTEEQVVYPVFDRGQDQAIAGAGLVPAECPLVVVEGNYLLFNEAPWTALTDIWDLSVWVETSEATVLQRCVQRWLDHGFGPDAARARAEQNDLPNARRVIAGRLPADIVVPEPQRERADVT</sequence>
<dbReference type="GO" id="GO:0005524">
    <property type="term" value="F:ATP binding"/>
    <property type="evidence" value="ECO:0007669"/>
    <property type="project" value="InterPro"/>
</dbReference>
<keyword evidence="2" id="KW-0418">Kinase</keyword>
<protein>
    <submittedName>
        <fullName evidence="2">Nucleoside/nucleotide kinase family protein</fullName>
    </submittedName>
</protein>
<organism evidence="2 3">
    <name type="scientific">Kangsaoukella pontilimi</name>
    <dbReference type="NCBI Taxonomy" id="2691042"/>
    <lineage>
        <taxon>Bacteria</taxon>
        <taxon>Pseudomonadati</taxon>
        <taxon>Pseudomonadota</taxon>
        <taxon>Alphaproteobacteria</taxon>
        <taxon>Rhodobacterales</taxon>
        <taxon>Paracoccaceae</taxon>
        <taxon>Kangsaoukella</taxon>
    </lineage>
</organism>